<dbReference type="CDD" id="cd00093">
    <property type="entry name" value="HTH_XRE"/>
    <property type="match status" value="1"/>
</dbReference>
<comment type="caution">
    <text evidence="2">The sequence shown here is derived from an EMBL/GenBank/DDBJ whole genome shotgun (WGS) entry which is preliminary data.</text>
</comment>
<proteinExistence type="predicted"/>
<dbReference type="Gene3D" id="1.10.260.40">
    <property type="entry name" value="lambda repressor-like DNA-binding domains"/>
    <property type="match status" value="1"/>
</dbReference>
<accession>A0A2S7FD02</accession>
<reference evidence="2 3" key="1">
    <citation type="submission" date="2016-01" db="EMBL/GenBank/DDBJ databases">
        <title>Characterization of the Clostridium difficile lineages that are prevalent in Hong Kong and China.</title>
        <authorList>
            <person name="Kwok J.S.-L."/>
            <person name="Lam W.-Y."/>
            <person name="Ip M."/>
            <person name="Chan T.-F."/>
            <person name="Hawkey P.M."/>
            <person name="Tsui S.K.-W."/>
        </authorList>
    </citation>
    <scope>NUCLEOTIDE SEQUENCE [LARGE SCALE GENOMIC DNA]</scope>
    <source>
        <strain evidence="2 3">300064</strain>
    </source>
</reference>
<dbReference type="Pfam" id="PF01381">
    <property type="entry name" value="HTH_3"/>
    <property type="match status" value="1"/>
</dbReference>
<feature type="domain" description="HTH cro/C1-type" evidence="1">
    <location>
        <begin position="7"/>
        <end position="58"/>
    </location>
</feature>
<dbReference type="EMBL" id="LRDH01000077">
    <property type="protein sequence ID" value="PPV16547.1"/>
    <property type="molecule type" value="Genomic_DNA"/>
</dbReference>
<dbReference type="InterPro" id="IPR001387">
    <property type="entry name" value="Cro/C1-type_HTH"/>
</dbReference>
<name>A0A2S7FD02_CLOBU</name>
<evidence type="ECO:0000259" key="1">
    <source>
        <dbReference type="PROSITE" id="PS50943"/>
    </source>
</evidence>
<dbReference type="Proteomes" id="UP000238081">
    <property type="component" value="Unassembled WGS sequence"/>
</dbReference>
<dbReference type="AlphaFoldDB" id="A0A2S7FD02"/>
<dbReference type="PROSITE" id="PS50943">
    <property type="entry name" value="HTH_CROC1"/>
    <property type="match status" value="1"/>
</dbReference>
<sequence>MTIAKAIREYRLIQGMTQRELSQKIHKSERMIKRYENGKIIPSIQILGKIFNKSIDEMISLE</sequence>
<dbReference type="GO" id="GO:0003677">
    <property type="term" value="F:DNA binding"/>
    <property type="evidence" value="ECO:0007669"/>
    <property type="project" value="InterPro"/>
</dbReference>
<evidence type="ECO:0000313" key="3">
    <source>
        <dbReference type="Proteomes" id="UP000238081"/>
    </source>
</evidence>
<dbReference type="InterPro" id="IPR010982">
    <property type="entry name" value="Lambda_DNA-bd_dom_sf"/>
</dbReference>
<dbReference type="SMART" id="SM00530">
    <property type="entry name" value="HTH_XRE"/>
    <property type="match status" value="1"/>
</dbReference>
<organism evidence="2 3">
    <name type="scientific">Clostridium butyricum</name>
    <dbReference type="NCBI Taxonomy" id="1492"/>
    <lineage>
        <taxon>Bacteria</taxon>
        <taxon>Bacillati</taxon>
        <taxon>Bacillota</taxon>
        <taxon>Clostridia</taxon>
        <taxon>Eubacteriales</taxon>
        <taxon>Clostridiaceae</taxon>
        <taxon>Clostridium</taxon>
    </lineage>
</organism>
<dbReference type="SUPFAM" id="SSF47413">
    <property type="entry name" value="lambda repressor-like DNA-binding domains"/>
    <property type="match status" value="1"/>
</dbReference>
<evidence type="ECO:0000313" key="2">
    <source>
        <dbReference type="EMBL" id="PPV16547.1"/>
    </source>
</evidence>
<dbReference type="RefSeq" id="WP_043667269.1">
    <property type="nucleotide sequence ID" value="NZ_JSEG01000056.1"/>
</dbReference>
<protein>
    <recommendedName>
        <fullName evidence="1">HTH cro/C1-type domain-containing protein</fullName>
    </recommendedName>
</protein>
<gene>
    <name evidence="2" type="ORF">AWN73_09770</name>
</gene>